<dbReference type="EMBL" id="FAVB01000015">
    <property type="protein sequence ID" value="CUU90984.1"/>
    <property type="molecule type" value="Genomic_DNA"/>
</dbReference>
<dbReference type="InterPro" id="IPR036390">
    <property type="entry name" value="WH_DNA-bd_sf"/>
</dbReference>
<evidence type="ECO:0000259" key="2">
    <source>
        <dbReference type="Pfam" id="PF01051"/>
    </source>
</evidence>
<dbReference type="Pfam" id="PF21205">
    <property type="entry name" value="Rep3_C"/>
    <property type="match status" value="1"/>
</dbReference>
<dbReference type="Gene3D" id="1.10.10.10">
    <property type="entry name" value="Winged helix-like DNA-binding domain superfamily/Winged helix DNA-binding domain"/>
    <property type="match status" value="1"/>
</dbReference>
<dbReference type="Proteomes" id="UP000052237">
    <property type="component" value="Unassembled WGS sequence"/>
</dbReference>
<dbReference type="GO" id="GO:0006270">
    <property type="term" value="P:DNA replication initiation"/>
    <property type="evidence" value="ECO:0007669"/>
    <property type="project" value="InterPro"/>
</dbReference>
<organism evidence="3 4">
    <name type="scientific">Campylobacter hyointestinalis subsp. hyointestinalis</name>
    <dbReference type="NCBI Taxonomy" id="91352"/>
    <lineage>
        <taxon>Bacteria</taxon>
        <taxon>Pseudomonadati</taxon>
        <taxon>Campylobacterota</taxon>
        <taxon>Epsilonproteobacteria</taxon>
        <taxon>Campylobacterales</taxon>
        <taxon>Campylobacteraceae</taxon>
        <taxon>Campylobacter</taxon>
    </lineage>
</organism>
<evidence type="ECO:0000313" key="3">
    <source>
        <dbReference type="EMBL" id="CUU90984.1"/>
    </source>
</evidence>
<dbReference type="Pfam" id="PF01051">
    <property type="entry name" value="Rep3_N"/>
    <property type="match status" value="1"/>
</dbReference>
<comment type="similarity">
    <text evidence="1">Belongs to the initiator RepB protein family.</text>
</comment>
<dbReference type="AlphaFoldDB" id="A0A0S4SY47"/>
<accession>A0A0S4SY47</accession>
<proteinExistence type="inferred from homology"/>
<dbReference type="SUPFAM" id="SSF46785">
    <property type="entry name" value="Winged helix' DNA-binding domain"/>
    <property type="match status" value="1"/>
</dbReference>
<evidence type="ECO:0000256" key="1">
    <source>
        <dbReference type="ARBA" id="ARBA00038283"/>
    </source>
</evidence>
<gene>
    <name evidence="3" type="ORF">ERS686654_02205</name>
</gene>
<dbReference type="InterPro" id="IPR000525">
    <property type="entry name" value="Initiator_Rep_WH1"/>
</dbReference>
<evidence type="ECO:0000313" key="4">
    <source>
        <dbReference type="Proteomes" id="UP000052237"/>
    </source>
</evidence>
<dbReference type="InterPro" id="IPR036388">
    <property type="entry name" value="WH-like_DNA-bd_sf"/>
</dbReference>
<feature type="domain" description="Initiator Rep protein WH1" evidence="2">
    <location>
        <begin position="32"/>
        <end position="182"/>
    </location>
</feature>
<name>A0A0S4SY47_CAMHY</name>
<sequence length="270" mass="31659">MGEISFYFEKGNFVLKATRVARAESNGTLVFRNKMNSILFPVNFTARDYDIFFTICWYAKQMGYSENAKFIEMPYSEIYKFMPVGLNKTRFNDEIKNFRAKVLGQDGAAIYRSVEITDDDEITTVSVFFTDIRIFRNKQLLSFKLNPFALDILFSTLKFMKINISDFVSIRGKFAKTLYRLLQQYENIKPDKDGFKCVNFGKDDFEKLMSTPVKYKNSDLDRFVIEPSISELNENYFKKLIFEKKIAEGSKKNVVGYSFKFMLNEVLERN</sequence>
<protein>
    <submittedName>
        <fullName evidence="3">RepE replication protein, putative</fullName>
    </submittedName>
</protein>
<keyword evidence="4" id="KW-1185">Reference proteome</keyword>
<comment type="caution">
    <text evidence="3">The sequence shown here is derived from an EMBL/GenBank/DDBJ whole genome shotgun (WGS) entry which is preliminary data.</text>
</comment>
<dbReference type="GO" id="GO:0003887">
    <property type="term" value="F:DNA-directed DNA polymerase activity"/>
    <property type="evidence" value="ECO:0007669"/>
    <property type="project" value="InterPro"/>
</dbReference>
<reference evidence="3 4" key="1">
    <citation type="submission" date="2015-11" db="EMBL/GenBank/DDBJ databases">
        <authorList>
            <consortium name="Pathogen Informatics"/>
        </authorList>
    </citation>
    <scope>NUCLEOTIDE SEQUENCE [LARGE SCALE GENOMIC DNA]</scope>
    <source>
        <strain evidence="3 4">006A-0059</strain>
    </source>
</reference>